<comment type="caution">
    <text evidence="8">The sequence shown here is derived from an EMBL/GenBank/DDBJ whole genome shotgun (WGS) entry which is preliminary data.</text>
</comment>
<keyword evidence="4" id="KW-0571">Peptide transport</keyword>
<reference evidence="8" key="1">
    <citation type="submission" date="2022-01" db="EMBL/GenBank/DDBJ databases">
        <title>Genome Sequence Resource for Two Populations of Ditylenchus destructor, the Migratory Endoparasitic Phytonematode.</title>
        <authorList>
            <person name="Zhang H."/>
            <person name="Lin R."/>
            <person name="Xie B."/>
        </authorList>
    </citation>
    <scope>NUCLEOTIDE SEQUENCE</scope>
    <source>
        <strain evidence="8">BazhouSP</strain>
    </source>
</reference>
<dbReference type="Pfam" id="PF00854">
    <property type="entry name" value="PTR2"/>
    <property type="match status" value="1"/>
</dbReference>
<dbReference type="GO" id="GO:0015833">
    <property type="term" value="P:peptide transport"/>
    <property type="evidence" value="ECO:0007669"/>
    <property type="project" value="UniProtKB-KW"/>
</dbReference>
<evidence type="ECO:0000256" key="2">
    <source>
        <dbReference type="ARBA" id="ARBA00005982"/>
    </source>
</evidence>
<evidence type="ECO:0000313" key="9">
    <source>
        <dbReference type="Proteomes" id="UP001201812"/>
    </source>
</evidence>
<dbReference type="SUPFAM" id="SSF103473">
    <property type="entry name" value="MFS general substrate transporter"/>
    <property type="match status" value="1"/>
</dbReference>
<organism evidence="8 9">
    <name type="scientific">Ditylenchus destructor</name>
    <dbReference type="NCBI Taxonomy" id="166010"/>
    <lineage>
        <taxon>Eukaryota</taxon>
        <taxon>Metazoa</taxon>
        <taxon>Ecdysozoa</taxon>
        <taxon>Nematoda</taxon>
        <taxon>Chromadorea</taxon>
        <taxon>Rhabditida</taxon>
        <taxon>Tylenchina</taxon>
        <taxon>Tylenchomorpha</taxon>
        <taxon>Sphaerularioidea</taxon>
        <taxon>Anguinidae</taxon>
        <taxon>Anguininae</taxon>
        <taxon>Ditylenchus</taxon>
    </lineage>
</organism>
<dbReference type="PANTHER" id="PTHR11654">
    <property type="entry name" value="OLIGOPEPTIDE TRANSPORTER-RELATED"/>
    <property type="match status" value="1"/>
</dbReference>
<dbReference type="GO" id="GO:0022857">
    <property type="term" value="F:transmembrane transporter activity"/>
    <property type="evidence" value="ECO:0007669"/>
    <property type="project" value="InterPro"/>
</dbReference>
<comment type="subcellular location">
    <subcellularLocation>
        <location evidence="1">Membrane</location>
        <topology evidence="1">Multi-pass membrane protein</topology>
    </subcellularLocation>
</comment>
<evidence type="ECO:0000256" key="3">
    <source>
        <dbReference type="ARBA" id="ARBA00022692"/>
    </source>
</evidence>
<keyword evidence="6 7" id="KW-0472">Membrane</keyword>
<accession>A0AAD4QXJ3</accession>
<name>A0AAD4QXJ3_9BILA</name>
<evidence type="ECO:0000256" key="6">
    <source>
        <dbReference type="ARBA" id="ARBA00023136"/>
    </source>
</evidence>
<keyword evidence="3 7" id="KW-0812">Transmembrane</keyword>
<feature type="transmembrane region" description="Helical" evidence="7">
    <location>
        <begin position="211"/>
        <end position="228"/>
    </location>
</feature>
<feature type="transmembrane region" description="Helical" evidence="7">
    <location>
        <begin position="133"/>
        <end position="154"/>
    </location>
</feature>
<keyword evidence="5 7" id="KW-1133">Transmembrane helix</keyword>
<keyword evidence="4" id="KW-0653">Protein transport</keyword>
<dbReference type="Proteomes" id="UP001201812">
    <property type="component" value="Unassembled WGS sequence"/>
</dbReference>
<feature type="transmembrane region" description="Helical" evidence="7">
    <location>
        <begin position="72"/>
        <end position="91"/>
    </location>
</feature>
<evidence type="ECO:0000256" key="7">
    <source>
        <dbReference type="SAM" id="Phobius"/>
    </source>
</evidence>
<evidence type="ECO:0000313" key="8">
    <source>
        <dbReference type="EMBL" id="KAI1696462.1"/>
    </source>
</evidence>
<protein>
    <submittedName>
        <fullName evidence="8">POT family domain-containing protein</fullName>
    </submittedName>
</protein>
<dbReference type="Gene3D" id="1.20.1250.20">
    <property type="entry name" value="MFS general substrate transporter like domains"/>
    <property type="match status" value="1"/>
</dbReference>
<gene>
    <name evidence="8" type="ORF">DdX_19024</name>
</gene>
<feature type="transmembrane region" description="Helical" evidence="7">
    <location>
        <begin position="166"/>
        <end position="191"/>
    </location>
</feature>
<feature type="transmembrane region" description="Helical" evidence="7">
    <location>
        <begin position="39"/>
        <end position="60"/>
    </location>
</feature>
<comment type="similarity">
    <text evidence="2">Belongs to the major facilitator superfamily. Proton-dependent oligopeptide transporter (POT/PTR) (TC 2.A.17) family.</text>
</comment>
<dbReference type="GO" id="GO:0016020">
    <property type="term" value="C:membrane"/>
    <property type="evidence" value="ECO:0007669"/>
    <property type="project" value="UniProtKB-SubCell"/>
</dbReference>
<dbReference type="InterPro" id="IPR000109">
    <property type="entry name" value="POT_fam"/>
</dbReference>
<keyword evidence="9" id="KW-1185">Reference proteome</keyword>
<dbReference type="EMBL" id="JAKKPZ010000326">
    <property type="protein sequence ID" value="KAI1696462.1"/>
    <property type="molecule type" value="Genomic_DNA"/>
</dbReference>
<keyword evidence="4" id="KW-0813">Transport</keyword>
<dbReference type="AlphaFoldDB" id="A0AAD4QXJ3"/>
<proteinExistence type="inferred from homology"/>
<sequence>MADSDMPRTHTKSNAVEEYKSAESWRDMARLWPKCSIPLVLNIFCFRFTALGTVLSLYVLNVLHFTQSQTNTFFYVYTGLLGLSTFTVAFIGDGYLGRYRTIIYSTLLIVLGKLVIASASAMGPFGVHPWLDVLGAFSIIIGSGGVQACLVTFGGDQFPKEEKRMLSIYFSIYYWMMSIGVAMSAIFLPIMRETKQFLSTPFDILVPGHDTCYPLSFGVSAGIMVFATG</sequence>
<feature type="transmembrane region" description="Helical" evidence="7">
    <location>
        <begin position="103"/>
        <end position="127"/>
    </location>
</feature>
<evidence type="ECO:0000256" key="4">
    <source>
        <dbReference type="ARBA" id="ARBA00022856"/>
    </source>
</evidence>
<evidence type="ECO:0000256" key="1">
    <source>
        <dbReference type="ARBA" id="ARBA00004141"/>
    </source>
</evidence>
<dbReference type="InterPro" id="IPR036259">
    <property type="entry name" value="MFS_trans_sf"/>
</dbReference>
<evidence type="ECO:0000256" key="5">
    <source>
        <dbReference type="ARBA" id="ARBA00022989"/>
    </source>
</evidence>